<organism evidence="1 2">
    <name type="scientific">Arabidopsis arenosa</name>
    <name type="common">Sand rock-cress</name>
    <name type="synonym">Cardaminopsis arenosa</name>
    <dbReference type="NCBI Taxonomy" id="38785"/>
    <lineage>
        <taxon>Eukaryota</taxon>
        <taxon>Viridiplantae</taxon>
        <taxon>Streptophyta</taxon>
        <taxon>Embryophyta</taxon>
        <taxon>Tracheophyta</taxon>
        <taxon>Spermatophyta</taxon>
        <taxon>Magnoliopsida</taxon>
        <taxon>eudicotyledons</taxon>
        <taxon>Gunneridae</taxon>
        <taxon>Pentapetalae</taxon>
        <taxon>rosids</taxon>
        <taxon>malvids</taxon>
        <taxon>Brassicales</taxon>
        <taxon>Brassicaceae</taxon>
        <taxon>Camelineae</taxon>
        <taxon>Arabidopsis</taxon>
    </lineage>
</organism>
<dbReference type="EMBL" id="LR999453">
    <property type="protein sequence ID" value="CAE5993048.1"/>
    <property type="molecule type" value="Genomic_DNA"/>
</dbReference>
<name>A0A8S2A1K6_ARAAE</name>
<dbReference type="Proteomes" id="UP000682877">
    <property type="component" value="Chromosome 3"/>
</dbReference>
<accession>A0A8S2A1K6</accession>
<reference evidence="1" key="1">
    <citation type="submission" date="2021-01" db="EMBL/GenBank/DDBJ databases">
        <authorList>
            <person name="Bezrukov I."/>
        </authorList>
    </citation>
    <scope>NUCLEOTIDE SEQUENCE</scope>
</reference>
<evidence type="ECO:0000313" key="1">
    <source>
        <dbReference type="EMBL" id="CAE5993048.1"/>
    </source>
</evidence>
<protein>
    <submittedName>
        <fullName evidence="1">Uncharacterized protein</fullName>
    </submittedName>
</protein>
<dbReference type="AlphaFoldDB" id="A0A8S2A1K6"/>
<sequence length="349" mass="39917">MMVDKATVVLKLSFVVETVDKDVERDQRRENTQENQENQGCDKLLREDIGSEFRASNEEFISTGRASEENMIVYEGEPSQHYELLESGEDLGFEGAEVDNNDMSIEVTPVVNVEWEDGLNVNIRQEFESKQAVADLVEKGAHKNCFEFVIVKSDTKLYVVKCCENVKLSCKNDNRDLVATKFMEWAKAYTEPEFEKLYDAFMKRYPAASAYLDKNVGQNKWARCFFPGTRYNIDTTNVVESINGVFLQARGYSLLLMIDAIVAKLNQWFNKYRKLSLETPRNQIMVPYVANEVHTRCLEAKLLPVTELNNYFLEYSVAGVNGSNYVVDLERKLALASILILTDICVCML</sequence>
<proteinExistence type="predicted"/>
<keyword evidence="2" id="KW-1185">Reference proteome</keyword>
<evidence type="ECO:0000313" key="2">
    <source>
        <dbReference type="Proteomes" id="UP000682877"/>
    </source>
</evidence>
<gene>
    <name evidence="1" type="ORF">AARE701A_LOCUS9102</name>
</gene>